<comment type="caution">
    <text evidence="6">The sequence shown here is derived from an EMBL/GenBank/DDBJ whole genome shotgun (WGS) entry which is preliminary data.</text>
</comment>
<dbReference type="CDD" id="cd16074">
    <property type="entry name" value="OCRE"/>
    <property type="match status" value="1"/>
</dbReference>
<dbReference type="EMBL" id="JAMYWD010000009">
    <property type="protein sequence ID" value="KAJ4960352.1"/>
    <property type="molecule type" value="Genomic_DNA"/>
</dbReference>
<evidence type="ECO:0000256" key="1">
    <source>
        <dbReference type="ARBA" id="ARBA00004123"/>
    </source>
</evidence>
<evidence type="ECO:0000313" key="7">
    <source>
        <dbReference type="Proteomes" id="UP001141806"/>
    </source>
</evidence>
<dbReference type="Pfam" id="PF17780">
    <property type="entry name" value="OCRE"/>
    <property type="match status" value="1"/>
</dbReference>
<reference evidence="6" key="1">
    <citation type="journal article" date="2023" name="Plant J.">
        <title>The genome of the king protea, Protea cynaroides.</title>
        <authorList>
            <person name="Chang J."/>
            <person name="Duong T.A."/>
            <person name="Schoeman C."/>
            <person name="Ma X."/>
            <person name="Roodt D."/>
            <person name="Barker N."/>
            <person name="Li Z."/>
            <person name="Van de Peer Y."/>
            <person name="Mizrachi E."/>
        </authorList>
    </citation>
    <scope>NUCLEOTIDE SEQUENCE</scope>
    <source>
        <tissue evidence="6">Young leaves</tissue>
    </source>
</reference>
<sequence>MAGDEVPESQELQRDECSFVWDDESKLYYHASTGFYHDPDAGWYYNSRDGLYYKFENGNYVPFKYDKGEESKADQCTGMVSDEHIQGQMECIDSSGPENPPPTSEWLEETLIDLYLMGYPNSGINATDDSEIPLESDGSGNNGTYEIEEGEWIHEDLQDATRSNDRVSDEVASWDEENWRAQYGQVVKSSEEDVLPFRAVDLWDWAMVKETVRKKKHQVARLVGSLVRPSMKLHPSLPSSGILKTSAICEVHFDLVRVASGEIYRLRSPSVRYLASLPTYDSCHPTKDWGFPELLVDNQSISLSNIDGTCETATSVEVTIGEDSCASPDQLSVLKYKSPEYRDRAAERRALHGGFGVGPGQNNSVGGEIDTESSSPVCSEAAAAEALDNSFGAGSYARRILESMGWKEGEGLGNTKKGLKEPLKAVGNKGFAGLGWVNCRSNHH</sequence>
<evidence type="ECO:0000256" key="4">
    <source>
        <dbReference type="SAM" id="MobiDB-lite"/>
    </source>
</evidence>
<proteinExistence type="predicted"/>
<evidence type="ECO:0000256" key="3">
    <source>
        <dbReference type="ARBA" id="ARBA00023242"/>
    </source>
</evidence>
<name>A0A9Q0H5P4_9MAGN</name>
<dbReference type="Pfam" id="PF01585">
    <property type="entry name" value="G-patch"/>
    <property type="match status" value="1"/>
</dbReference>
<keyword evidence="2" id="KW-0694">RNA-binding</keyword>
<dbReference type="OrthoDB" id="4822at2759"/>
<dbReference type="Proteomes" id="UP001141806">
    <property type="component" value="Unassembled WGS sequence"/>
</dbReference>
<dbReference type="InterPro" id="IPR000467">
    <property type="entry name" value="G_patch_dom"/>
</dbReference>
<keyword evidence="3" id="KW-0539">Nucleus</keyword>
<feature type="domain" description="G-patch" evidence="5">
    <location>
        <begin position="393"/>
        <end position="439"/>
    </location>
</feature>
<dbReference type="PROSITE" id="PS50174">
    <property type="entry name" value="G_PATCH"/>
    <property type="match status" value="1"/>
</dbReference>
<protein>
    <recommendedName>
        <fullName evidence="5">G-patch domain-containing protein</fullName>
    </recommendedName>
</protein>
<keyword evidence="7" id="KW-1185">Reference proteome</keyword>
<dbReference type="GO" id="GO:0005634">
    <property type="term" value="C:nucleus"/>
    <property type="evidence" value="ECO:0007669"/>
    <property type="project" value="UniProtKB-SubCell"/>
</dbReference>
<dbReference type="GO" id="GO:0003723">
    <property type="term" value="F:RNA binding"/>
    <property type="evidence" value="ECO:0007669"/>
    <property type="project" value="UniProtKB-KW"/>
</dbReference>
<comment type="subcellular location">
    <subcellularLocation>
        <location evidence="1">Nucleus</location>
    </subcellularLocation>
</comment>
<dbReference type="InterPro" id="IPR041591">
    <property type="entry name" value="OCRE"/>
</dbReference>
<accession>A0A9Q0H5P4</accession>
<evidence type="ECO:0000313" key="6">
    <source>
        <dbReference type="EMBL" id="KAJ4960352.1"/>
    </source>
</evidence>
<feature type="region of interest" description="Disordered" evidence="4">
    <location>
        <begin position="352"/>
        <end position="374"/>
    </location>
</feature>
<evidence type="ECO:0000256" key="2">
    <source>
        <dbReference type="ARBA" id="ARBA00022884"/>
    </source>
</evidence>
<evidence type="ECO:0000259" key="5">
    <source>
        <dbReference type="PROSITE" id="PS50174"/>
    </source>
</evidence>
<dbReference type="PANTHER" id="PTHR13948:SF38">
    <property type="entry name" value="D111_G-PATCH DOMAIN-CONTAINING PROTEIN"/>
    <property type="match status" value="1"/>
</dbReference>
<dbReference type="SMART" id="SM00443">
    <property type="entry name" value="G_patch"/>
    <property type="match status" value="1"/>
</dbReference>
<dbReference type="PANTHER" id="PTHR13948">
    <property type="entry name" value="RNA-BINDING PROTEIN"/>
    <property type="match status" value="1"/>
</dbReference>
<dbReference type="GO" id="GO:0000398">
    <property type="term" value="P:mRNA splicing, via spliceosome"/>
    <property type="evidence" value="ECO:0007669"/>
    <property type="project" value="TreeGrafter"/>
</dbReference>
<organism evidence="6 7">
    <name type="scientific">Protea cynaroides</name>
    <dbReference type="NCBI Taxonomy" id="273540"/>
    <lineage>
        <taxon>Eukaryota</taxon>
        <taxon>Viridiplantae</taxon>
        <taxon>Streptophyta</taxon>
        <taxon>Embryophyta</taxon>
        <taxon>Tracheophyta</taxon>
        <taxon>Spermatophyta</taxon>
        <taxon>Magnoliopsida</taxon>
        <taxon>Proteales</taxon>
        <taxon>Proteaceae</taxon>
        <taxon>Protea</taxon>
    </lineage>
</organism>
<gene>
    <name evidence="6" type="ORF">NE237_020262</name>
</gene>
<dbReference type="AlphaFoldDB" id="A0A9Q0H5P4"/>